<evidence type="ECO:0000256" key="4">
    <source>
        <dbReference type="ARBA" id="ARBA00023239"/>
    </source>
</evidence>
<evidence type="ECO:0000256" key="5">
    <source>
        <dbReference type="ARBA" id="ARBA00023244"/>
    </source>
</evidence>
<dbReference type="InterPro" id="IPR003754">
    <property type="entry name" value="4pyrrol_synth_uPrphyn_synth"/>
</dbReference>
<dbReference type="RefSeq" id="WP_326508818.1">
    <property type="nucleotide sequence ID" value="NZ_JAWIIV010000026.1"/>
</dbReference>
<gene>
    <name evidence="11" type="ORF">RY831_23530</name>
</gene>
<keyword evidence="12" id="KW-1185">Reference proteome</keyword>
<feature type="domain" description="Tetrapyrrole biosynthesis uroporphyrinogen III synthase" evidence="10">
    <location>
        <begin position="20"/>
        <end position="243"/>
    </location>
</feature>
<organism evidence="11 12">
    <name type="scientific">Noviherbaspirillum album</name>
    <dbReference type="NCBI Taxonomy" id="3080276"/>
    <lineage>
        <taxon>Bacteria</taxon>
        <taxon>Pseudomonadati</taxon>
        <taxon>Pseudomonadota</taxon>
        <taxon>Betaproteobacteria</taxon>
        <taxon>Burkholderiales</taxon>
        <taxon>Oxalobacteraceae</taxon>
        <taxon>Noviherbaspirillum</taxon>
    </lineage>
</organism>
<dbReference type="PANTHER" id="PTHR38042:SF1">
    <property type="entry name" value="UROPORPHYRINOGEN-III SYNTHASE, CHLOROPLASTIC"/>
    <property type="match status" value="1"/>
</dbReference>
<dbReference type="EMBL" id="JAWIIV010000026">
    <property type="protein sequence ID" value="MEC4722142.1"/>
    <property type="molecule type" value="Genomic_DNA"/>
</dbReference>
<dbReference type="Gene3D" id="3.40.50.10090">
    <property type="match status" value="2"/>
</dbReference>
<evidence type="ECO:0000313" key="11">
    <source>
        <dbReference type="EMBL" id="MEC4722142.1"/>
    </source>
</evidence>
<evidence type="ECO:0000256" key="1">
    <source>
        <dbReference type="ARBA" id="ARBA00004772"/>
    </source>
</evidence>
<evidence type="ECO:0000259" key="10">
    <source>
        <dbReference type="Pfam" id="PF02602"/>
    </source>
</evidence>
<dbReference type="EC" id="4.2.1.75" evidence="3 9"/>
<protein>
    <recommendedName>
        <fullName evidence="7 9">Uroporphyrinogen-III synthase</fullName>
        <ecNumber evidence="3 9">4.2.1.75</ecNumber>
    </recommendedName>
</protein>
<comment type="catalytic activity">
    <reaction evidence="8 9">
        <text>hydroxymethylbilane = uroporphyrinogen III + H2O</text>
        <dbReference type="Rhea" id="RHEA:18965"/>
        <dbReference type="ChEBI" id="CHEBI:15377"/>
        <dbReference type="ChEBI" id="CHEBI:57308"/>
        <dbReference type="ChEBI" id="CHEBI:57845"/>
        <dbReference type="EC" id="4.2.1.75"/>
    </reaction>
</comment>
<comment type="function">
    <text evidence="6 9">Catalyzes cyclization of the linear tetrapyrrole, hydroxymethylbilane, to the macrocyclic uroporphyrinogen III.</text>
</comment>
<accession>A0ABU6JG20</accession>
<comment type="similarity">
    <text evidence="2 9">Belongs to the uroporphyrinogen-III synthase family.</text>
</comment>
<dbReference type="InterPro" id="IPR039793">
    <property type="entry name" value="UROS/Hem4"/>
</dbReference>
<evidence type="ECO:0000256" key="2">
    <source>
        <dbReference type="ARBA" id="ARBA00008133"/>
    </source>
</evidence>
<dbReference type="GO" id="GO:0004852">
    <property type="term" value="F:uroporphyrinogen-III synthase activity"/>
    <property type="evidence" value="ECO:0007669"/>
    <property type="project" value="UniProtKB-EC"/>
</dbReference>
<evidence type="ECO:0000256" key="6">
    <source>
        <dbReference type="ARBA" id="ARBA00037589"/>
    </source>
</evidence>
<proteinExistence type="inferred from homology"/>
<evidence type="ECO:0000256" key="9">
    <source>
        <dbReference type="RuleBase" id="RU366031"/>
    </source>
</evidence>
<sequence>MIDSRLPPVIVTRPLAQAEPLAQRIAGAGRRAVVFPLLEIHPLGDETTLRKTLRALGDYAMVAFVSPNAIHAAMRHIEEWPAQVAIAVVGEGSKAALAAHGITPANFTIFSPRDAHRTDSQTLLEALDAESMRGRRVLIVRGETGRELLADALRAHGAEVEQLAAYRRIAPRLDDAAKAQLQSLAAQPADWLITSSEALRILLQLVREVIGEEGVVKMQQQNIYVPHVRIAETANAMGFLHVVETGSGDDQLIAALQFRA</sequence>
<dbReference type="Pfam" id="PF02602">
    <property type="entry name" value="HEM4"/>
    <property type="match status" value="1"/>
</dbReference>
<reference evidence="11 12" key="1">
    <citation type="submission" date="2023-10" db="EMBL/GenBank/DDBJ databases">
        <title>Noviherbaspirillum sp. CPCC 100848 genome assembly.</title>
        <authorList>
            <person name="Li X.Y."/>
            <person name="Fang X.M."/>
        </authorList>
    </citation>
    <scope>NUCLEOTIDE SEQUENCE [LARGE SCALE GENOMIC DNA]</scope>
    <source>
        <strain evidence="11 12">CPCC 100848</strain>
    </source>
</reference>
<dbReference type="InterPro" id="IPR036108">
    <property type="entry name" value="4pyrrol_syn_uPrphyn_synt_sf"/>
</dbReference>
<evidence type="ECO:0000256" key="3">
    <source>
        <dbReference type="ARBA" id="ARBA00013109"/>
    </source>
</evidence>
<evidence type="ECO:0000256" key="7">
    <source>
        <dbReference type="ARBA" id="ARBA00040167"/>
    </source>
</evidence>
<keyword evidence="4 9" id="KW-0456">Lyase</keyword>
<dbReference type="SUPFAM" id="SSF69618">
    <property type="entry name" value="HemD-like"/>
    <property type="match status" value="1"/>
</dbReference>
<keyword evidence="5 9" id="KW-0627">Porphyrin biosynthesis</keyword>
<dbReference type="PANTHER" id="PTHR38042">
    <property type="entry name" value="UROPORPHYRINOGEN-III SYNTHASE, CHLOROPLASTIC"/>
    <property type="match status" value="1"/>
</dbReference>
<dbReference type="CDD" id="cd06578">
    <property type="entry name" value="HemD"/>
    <property type="match status" value="1"/>
</dbReference>
<evidence type="ECO:0000313" key="12">
    <source>
        <dbReference type="Proteomes" id="UP001352263"/>
    </source>
</evidence>
<name>A0ABU6JG20_9BURK</name>
<comment type="pathway">
    <text evidence="1 9">Porphyrin-containing compound metabolism; protoporphyrin-IX biosynthesis; coproporphyrinogen-III from 5-aminolevulinate: step 3/4.</text>
</comment>
<comment type="caution">
    <text evidence="11">The sequence shown here is derived from an EMBL/GenBank/DDBJ whole genome shotgun (WGS) entry which is preliminary data.</text>
</comment>
<dbReference type="Proteomes" id="UP001352263">
    <property type="component" value="Unassembled WGS sequence"/>
</dbReference>
<evidence type="ECO:0000256" key="8">
    <source>
        <dbReference type="ARBA" id="ARBA00048617"/>
    </source>
</evidence>